<organism evidence="1 2">
    <name type="scientific">Eumeta variegata</name>
    <name type="common">Bagworm moth</name>
    <name type="synonym">Eumeta japonica</name>
    <dbReference type="NCBI Taxonomy" id="151549"/>
    <lineage>
        <taxon>Eukaryota</taxon>
        <taxon>Metazoa</taxon>
        <taxon>Ecdysozoa</taxon>
        <taxon>Arthropoda</taxon>
        <taxon>Hexapoda</taxon>
        <taxon>Insecta</taxon>
        <taxon>Pterygota</taxon>
        <taxon>Neoptera</taxon>
        <taxon>Endopterygota</taxon>
        <taxon>Lepidoptera</taxon>
        <taxon>Glossata</taxon>
        <taxon>Ditrysia</taxon>
        <taxon>Tineoidea</taxon>
        <taxon>Psychidae</taxon>
        <taxon>Oiketicinae</taxon>
        <taxon>Eumeta</taxon>
    </lineage>
</organism>
<reference evidence="1 2" key="1">
    <citation type="journal article" date="2019" name="Commun. Biol.">
        <title>The bagworm genome reveals a unique fibroin gene that provides high tensile strength.</title>
        <authorList>
            <person name="Kono N."/>
            <person name="Nakamura H."/>
            <person name="Ohtoshi R."/>
            <person name="Tomita M."/>
            <person name="Numata K."/>
            <person name="Arakawa K."/>
        </authorList>
    </citation>
    <scope>NUCLEOTIDE SEQUENCE [LARGE SCALE GENOMIC DNA]</scope>
</reference>
<dbReference type="Proteomes" id="UP000299102">
    <property type="component" value="Unassembled WGS sequence"/>
</dbReference>
<name>A0A4C1TSX7_EUMVA</name>
<dbReference type="EMBL" id="BGZK01000085">
    <property type="protein sequence ID" value="GBP17121.1"/>
    <property type="molecule type" value="Genomic_DNA"/>
</dbReference>
<protein>
    <submittedName>
        <fullName evidence="1">Protein outspread</fullName>
    </submittedName>
</protein>
<gene>
    <name evidence="1" type="primary">osp</name>
    <name evidence="1" type="ORF">EVAR_17248_1</name>
</gene>
<dbReference type="OrthoDB" id="9942268at2759"/>
<evidence type="ECO:0000313" key="1">
    <source>
        <dbReference type="EMBL" id="GBP17121.1"/>
    </source>
</evidence>
<proteinExistence type="predicted"/>
<sequence length="107" mass="11861">MTTVLEVSEADSVTGHAHSLAITAPERVTFVKGTSREETRWWADVLSVYPRSKVSVAQNAVRLQFMRDYVIQIIPSQLPLDCDTHNVTFCSAVDPDALAVYPAQLVK</sequence>
<comment type="caution">
    <text evidence="1">The sequence shown here is derived from an EMBL/GenBank/DDBJ whole genome shotgun (WGS) entry which is preliminary data.</text>
</comment>
<keyword evidence="2" id="KW-1185">Reference proteome</keyword>
<dbReference type="AlphaFoldDB" id="A0A4C1TSX7"/>
<accession>A0A4C1TSX7</accession>
<evidence type="ECO:0000313" key="2">
    <source>
        <dbReference type="Proteomes" id="UP000299102"/>
    </source>
</evidence>